<dbReference type="GO" id="GO:0046872">
    <property type="term" value="F:metal ion binding"/>
    <property type="evidence" value="ECO:0007669"/>
    <property type="project" value="UniProtKB-KW"/>
</dbReference>
<keyword evidence="7" id="KW-1185">Reference proteome</keyword>
<dbReference type="SMART" id="SM00060">
    <property type="entry name" value="FN3"/>
    <property type="match status" value="2"/>
</dbReference>
<proteinExistence type="predicted"/>
<organism evidence="6 7">
    <name type="scientific">Deinococcus cellulosilyticus (strain DSM 18568 / NBRC 106333 / KACC 11606 / 5516J-15)</name>
    <dbReference type="NCBI Taxonomy" id="1223518"/>
    <lineage>
        <taxon>Bacteria</taxon>
        <taxon>Thermotogati</taxon>
        <taxon>Deinococcota</taxon>
        <taxon>Deinococci</taxon>
        <taxon>Deinococcales</taxon>
        <taxon>Deinococcaceae</taxon>
        <taxon>Deinococcus</taxon>
    </lineage>
</organism>
<evidence type="ECO:0000259" key="5">
    <source>
        <dbReference type="PROSITE" id="PS50853"/>
    </source>
</evidence>
<evidence type="ECO:0000313" key="6">
    <source>
        <dbReference type="EMBL" id="GEM44628.1"/>
    </source>
</evidence>
<dbReference type="InterPro" id="IPR013783">
    <property type="entry name" value="Ig-like_fold"/>
</dbReference>
<dbReference type="PANTHER" id="PTHR10357">
    <property type="entry name" value="ALPHA-AMYLASE FAMILY MEMBER"/>
    <property type="match status" value="1"/>
</dbReference>
<dbReference type="Pfam" id="PF00128">
    <property type="entry name" value="Alpha-amylase"/>
    <property type="match status" value="2"/>
</dbReference>
<name>A0A511MWI4_DEIC1</name>
<feature type="signal peptide" evidence="4">
    <location>
        <begin position="1"/>
        <end position="20"/>
    </location>
</feature>
<dbReference type="InterPro" id="IPR017853">
    <property type="entry name" value="GH"/>
</dbReference>
<feature type="chain" id="PRO_5021760898" description="Fibronectin type-III domain-containing protein" evidence="4">
    <location>
        <begin position="21"/>
        <end position="1012"/>
    </location>
</feature>
<feature type="domain" description="Fibronectin type-III" evidence="5">
    <location>
        <begin position="545"/>
        <end position="637"/>
    </location>
</feature>
<dbReference type="GO" id="GO:0005975">
    <property type="term" value="P:carbohydrate metabolic process"/>
    <property type="evidence" value="ECO:0007669"/>
    <property type="project" value="InterPro"/>
</dbReference>
<dbReference type="PANTHER" id="PTHR10357:SF215">
    <property type="entry name" value="ALPHA-AMYLASE 1"/>
    <property type="match status" value="1"/>
</dbReference>
<sequence>MKIQTRHTVAAALLTCSLLAGCNTQTSTPVSTSNQNPISDTVSRQALPMPNWKEQSIYFVLTDRFFNGNTSNDNGSNSKPGDAKDLSNPMGWHGGDLAGLKQKIESGFFNQMGFTAIWLTPVYLQVPPVMAKDGPNAGKWHAGYAGYWAEDFFNVDPHMGSLQDLKDLVTAAHAKGLYVIQDMVVNHAGYEAQMKFQKPHWFHSGTCSTWNDITCPLAGLPDFNQQNSEVRDYLNNSTRFWVDQTGIDAIRMDTMKHVYDDYWPQYFASGGPADASKVWTVGEVFDYSPDNLAKYMRLGSPSVFDFALQQAMVNSLGKRGSLDSVSGVLAQDSKYPDAARLTTFLDNHDKRRFMSEGIEVGVPENEMRERLDAATSLMYMLRGTPSIYYGTEIYMQGKGDPYNNPAGQTNREDMNFSAVSSSPLAARLTALNKARKDYKALTGGNYSELWKPNGGTNLLAFSRNLSGQPSVVVLVNGSDQTIDLAGLGGVPVGTALTAGSTLTEITGKSNNLSLNAQGRLIGSIPARSVLAVTSGGSNCTAVAFTPTPTNFKGSAADKSALLSWDQINDCHLTGLTLQYKQTSATSFGTPITLSKTSSSYTVSGLTNGLNYTFRLTARGSGGDKPVDTTVTPAVPAGINVYFKKPAAWNTPNVHFWNVTASPAIADSVWPGKPMNLYCASWYQYTFTAASNVNLLFVNSANTTQKTPDLIRNKSGWYDGNTGTWSDTQPATANPGSFTATAGNAQVTLNWTASPECVTGYRIFRKTSSQTTYPTTPLTTLASTVLGFNDTTAVNGTTYDYQIVAVNGTSQSTGLTVRTTPGVSTGLTVHFKKPATWGKANVHFWNVAASPAIANSTWPGVNMTLETGDWYKYTFTGGTSASLLFVDGNNTTVKTPDLTRNKEGWYDGNTGTWSDSKPSDDLTVHVKPPSTWTKVNIHFWNVTASPAIANSVWPGVTMTSEGNGWYRYTFSKASAANLLFVNGNNTTQKTADLTRNKEGWFDVAQNRWFDAQP</sequence>
<evidence type="ECO:0000256" key="3">
    <source>
        <dbReference type="ARBA" id="ARBA00022729"/>
    </source>
</evidence>
<dbReference type="Gene3D" id="2.60.40.10">
    <property type="entry name" value="Immunoglobulins"/>
    <property type="match status" value="5"/>
</dbReference>
<dbReference type="Proteomes" id="UP000321306">
    <property type="component" value="Unassembled WGS sequence"/>
</dbReference>
<dbReference type="SMART" id="SM00642">
    <property type="entry name" value="Aamy"/>
    <property type="match status" value="1"/>
</dbReference>
<dbReference type="CDD" id="cd00063">
    <property type="entry name" value="FN3"/>
    <property type="match status" value="1"/>
</dbReference>
<evidence type="ECO:0000256" key="4">
    <source>
        <dbReference type="SAM" id="SignalP"/>
    </source>
</evidence>
<dbReference type="SUPFAM" id="SSF51445">
    <property type="entry name" value="(Trans)glycosidases"/>
    <property type="match status" value="1"/>
</dbReference>
<dbReference type="InterPro" id="IPR031965">
    <property type="entry name" value="CBM26"/>
</dbReference>
<comment type="cofactor">
    <cofactor evidence="1">
        <name>Ca(2+)</name>
        <dbReference type="ChEBI" id="CHEBI:29108"/>
    </cofactor>
</comment>
<dbReference type="OrthoDB" id="9806009at2"/>
<evidence type="ECO:0000256" key="1">
    <source>
        <dbReference type="ARBA" id="ARBA00001913"/>
    </source>
</evidence>
<comment type="caution">
    <text evidence="6">The sequence shown here is derived from an EMBL/GenBank/DDBJ whole genome shotgun (WGS) entry which is preliminary data.</text>
</comment>
<dbReference type="RefSeq" id="WP_146881773.1">
    <property type="nucleotide sequence ID" value="NZ_BJXB01000001.1"/>
</dbReference>
<dbReference type="InterPro" id="IPR006047">
    <property type="entry name" value="GH13_cat_dom"/>
</dbReference>
<accession>A0A511MWI4</accession>
<dbReference type="PROSITE" id="PS50853">
    <property type="entry name" value="FN3"/>
    <property type="match status" value="2"/>
</dbReference>
<dbReference type="SUPFAM" id="SSF49265">
    <property type="entry name" value="Fibronectin type III"/>
    <property type="match status" value="2"/>
</dbReference>
<dbReference type="PROSITE" id="PS51257">
    <property type="entry name" value="PROKAR_LIPOPROTEIN"/>
    <property type="match status" value="1"/>
</dbReference>
<dbReference type="AlphaFoldDB" id="A0A511MWI4"/>
<gene>
    <name evidence="6" type="ORF">DC3_02630</name>
</gene>
<dbReference type="InterPro" id="IPR036116">
    <property type="entry name" value="FN3_sf"/>
</dbReference>
<keyword evidence="2" id="KW-0479">Metal-binding</keyword>
<reference evidence="6 7" key="1">
    <citation type="submission" date="2019-07" db="EMBL/GenBank/DDBJ databases">
        <title>Whole genome shotgun sequence of Deinococcus cellulosilyticus NBRC 106333.</title>
        <authorList>
            <person name="Hosoyama A."/>
            <person name="Uohara A."/>
            <person name="Ohji S."/>
            <person name="Ichikawa N."/>
        </authorList>
    </citation>
    <scope>NUCLEOTIDE SEQUENCE [LARGE SCALE GENOMIC DNA]</scope>
    <source>
        <strain evidence="6 7">NBRC 106333</strain>
    </source>
</reference>
<feature type="domain" description="Fibronectin type-III" evidence="5">
    <location>
        <begin position="730"/>
        <end position="821"/>
    </location>
</feature>
<keyword evidence="3 4" id="KW-0732">Signal</keyword>
<protein>
    <recommendedName>
        <fullName evidence="5">Fibronectin type-III domain-containing protein</fullName>
    </recommendedName>
</protein>
<dbReference type="Gene3D" id="3.20.20.80">
    <property type="entry name" value="Glycosidases"/>
    <property type="match status" value="1"/>
</dbReference>
<evidence type="ECO:0000313" key="7">
    <source>
        <dbReference type="Proteomes" id="UP000321306"/>
    </source>
</evidence>
<dbReference type="Pfam" id="PF00041">
    <property type="entry name" value="fn3"/>
    <property type="match status" value="1"/>
</dbReference>
<dbReference type="EMBL" id="BJXB01000001">
    <property type="protein sequence ID" value="GEM44628.1"/>
    <property type="molecule type" value="Genomic_DNA"/>
</dbReference>
<evidence type="ECO:0000256" key="2">
    <source>
        <dbReference type="ARBA" id="ARBA00022723"/>
    </source>
</evidence>
<dbReference type="Pfam" id="PF16738">
    <property type="entry name" value="CBM26"/>
    <property type="match status" value="3"/>
</dbReference>
<dbReference type="InterPro" id="IPR003961">
    <property type="entry name" value="FN3_dom"/>
</dbReference>